<dbReference type="InterPro" id="IPR032821">
    <property type="entry name" value="PKS_assoc"/>
</dbReference>
<dbReference type="Gene3D" id="3.40.366.10">
    <property type="entry name" value="Malonyl-Coenzyme A Acyl Carrier Protein, domain 2"/>
    <property type="match status" value="4"/>
</dbReference>
<comment type="caution">
    <text evidence="9">Lacks conserved residue(s) required for the propagation of feature annotation.</text>
</comment>
<evidence type="ECO:0000256" key="1">
    <source>
        <dbReference type="ARBA" id="ARBA00004792"/>
    </source>
</evidence>
<dbReference type="GO" id="GO:0016491">
    <property type="term" value="F:oxidoreductase activity"/>
    <property type="evidence" value="ECO:0007669"/>
    <property type="project" value="InterPro"/>
</dbReference>
<feature type="region of interest" description="C-terminal hotdog fold" evidence="9">
    <location>
        <begin position="5374"/>
        <end position="5535"/>
    </location>
</feature>
<evidence type="ECO:0000256" key="6">
    <source>
        <dbReference type="ARBA" id="ARBA00023194"/>
    </source>
</evidence>
<dbReference type="SUPFAM" id="SSF55048">
    <property type="entry name" value="Probable ACP-binding domain of malonyl-CoA ACP transacylase"/>
    <property type="match status" value="4"/>
</dbReference>
<dbReference type="Pfam" id="PF13602">
    <property type="entry name" value="ADH_zinc_N_2"/>
    <property type="match status" value="1"/>
</dbReference>
<feature type="region of interest" description="C-terminal hotdog fold" evidence="9">
    <location>
        <begin position="2148"/>
        <end position="2302"/>
    </location>
</feature>
<feature type="active site" description="Proton donor; for dehydratase activity" evidence="9">
    <location>
        <position position="2209"/>
    </location>
</feature>
<dbReference type="GO" id="GO:0031177">
    <property type="term" value="F:phosphopantetheine binding"/>
    <property type="evidence" value="ECO:0007669"/>
    <property type="project" value="InterPro"/>
</dbReference>
<feature type="compositionally biased region" description="Low complexity" evidence="10">
    <location>
        <begin position="2326"/>
        <end position="2335"/>
    </location>
</feature>
<feature type="domain" description="Ketosynthase family 3 (KS3)" evidence="12">
    <location>
        <begin position="2780"/>
        <end position="3198"/>
    </location>
</feature>
<evidence type="ECO:0000256" key="9">
    <source>
        <dbReference type="PROSITE-ProRule" id="PRU01363"/>
    </source>
</evidence>
<dbReference type="GO" id="GO:0006633">
    <property type="term" value="P:fatty acid biosynthetic process"/>
    <property type="evidence" value="ECO:0007669"/>
    <property type="project" value="InterPro"/>
</dbReference>
<name>E9KTB5_STRKN</name>
<dbReference type="InterPro" id="IPR042104">
    <property type="entry name" value="PKS_dehydratase_sf"/>
</dbReference>
<dbReference type="EMBL" id="HM116536">
    <property type="protein sequence ID" value="ADU56247.1"/>
    <property type="molecule type" value="Genomic_DNA"/>
</dbReference>
<feature type="active site" description="Proton donor; for dehydratase activity" evidence="9">
    <location>
        <position position="3823"/>
    </location>
</feature>
<dbReference type="InterPro" id="IPR016036">
    <property type="entry name" value="Malonyl_transacylase_ACP-bd"/>
</dbReference>
<dbReference type="PROSITE" id="PS00012">
    <property type="entry name" value="PHOSPHOPANTETHEINE"/>
    <property type="match status" value="4"/>
</dbReference>
<feature type="region of interest" description="Disordered" evidence="10">
    <location>
        <begin position="7420"/>
        <end position="7448"/>
    </location>
</feature>
<dbReference type="GO" id="GO:0004315">
    <property type="term" value="F:3-oxoacyl-[acyl-carrier-protein] synthase activity"/>
    <property type="evidence" value="ECO:0007669"/>
    <property type="project" value="InterPro"/>
</dbReference>
<dbReference type="InterPro" id="IPR049900">
    <property type="entry name" value="PKS_mFAS_DH"/>
</dbReference>
<dbReference type="InterPro" id="IPR020807">
    <property type="entry name" value="PKS_DH"/>
</dbReference>
<sequence>MLRVNAERHGDRVAYTDSRRAVTYERLQLRTGRIAGHLAASGVGRGDRVALLLGNRIETIEVYLAAARAAAVAVPLNPDAADAELAHFLTDSGATVLVTDDLHLDQVRRIGTDATVVLAGRQEPGCIAYEDLAGTEPPRPPRDDLGLDEPAWMLYTSGTTGRPKGVVSAQRSGLWSAMYCDVPSWQLTEDDELLWPAPLFHSLGHHLCLLAVLTVGASARILGGFVARDVLDALAEHPCTVLVGVPTMYRYLLGAVSGEQETRALRVALVAGSTAPASLTAGFEAAFGAPLLDTYGCTETTGSLTANTLTDARVPGSCGLPVPGLSLRFVDPVTGADVARGDEGELWASGPSLMLGYHAQTEATAQVLVDGWYRTGDLARQAETGHVTITGRVKELIIRGGENIHPREIESVAQEVPGVRDAAAAGRPHPVLGEIPVLYVVPEGPGVPVEAILAECRRQLAYFKVPDEILHVATVPRTASGKVRRGELAGLPARLVGTGSGEAALCELVWERRELPDTVSQARTVVTRRAVGIGPAEVPDTDQALLWDEALVRQAAEPGSFVLVDTDADNGDEADELVAAAAALGEPQVALRSGVAYVPRLVRANTTPLPTTPWALRPPASGTLRDLAVVPSDAPPRPLAAGEVRIDVRAAGLNFRDVLIALGTYPGDGAMGGEAAGIVTEVGPGVDDLVPGAHVFGLVQDAFRRSVVADRRLVARIPRDWSFPVAASVPIVFATAWYGLVDAGEVRPGQKVLIHAATGGVGSAARQIARHLGAEVYATASPAKQHLLLTDGFDADHVANSRTTAFADAFPPVDVVLNSLTGEFLDASVDLLAPGGRFVEMGKTDIRHDVQQPFDLSDVDPARLREILELLLELFDRGELRPLPVRPWDIRRARDAFGWMSQARNTGKTVLTVPHPLGPDSPVLVTGEGADAAAGLLRDETGRTHVSSSAAEAEGAEEAEQGVNASTLAHVLLGDPAGADAYARSRAPEGLPIVTVHGLPGIEQAPLTGELLEEAIEGGGSYVVTRVGSAGARAEAMAGATPPILSGLAGVAGPAGPTDQAEPGAAGPEWASLLAAADADREKVLLDLVRDSVATVLGLPGAERCAPDRTFRENGLDSLTTVEFANTVTARTGLRVPASTAFDHPTPRSFAAHLAGSVAAPAAKAALGSGEPVAIVGMACRLPGGVTSPEDLWRLVASGTDAITEFPADRGWDVDALFDPDPDAVGRSTTRHGGFLTEATGFDAAFFGISPNEALAMDPQQRLVLETSWEAFEHAGIVPDTLRESDTGVFMGAFHQGYGAGRDLGGLGVTATQTSVLSGRLSYFYGLQGPAVTVDTACSSSLVALHQAAQALRSGECSLALAGGVTVMATPGSFVEFSRQRGLSPDGRCKAFADSADGTGFAEGVGVLVVERLSDAERNGHTVLAVVRGSAVNQDGASNGLSAPNGVAQQRVIRQALANAGLNGTDVDAVEAHGTGTVLGDPIEAQAVLATYGQEREVPLLLGSVKSNVGHTQAAAGVAGVIKMVMAMRRGVVPRTLHVDESSSHVDWSAGAVEVVTEARPWPESGGARRAGVSSFGVSGTNAHVILEGVAESSVRSGGSSAGLVPLPVSARTESSLALQVERLGEYVRGGADLGAVADGLVRGRAVFGRRAVLLGESTVAGVAVEGARTVFVFPGQGSQWVGMGRELMGVSEVFAARMRECAAALEPHTGWDVLDVLGEAVVADRVEVLQPASWAVAVSLAALWQAHGVVPDAVVGHSQGEIAAACVAGALSLEDAARVVALRSQTIAARLAGHGAMASIALPASAVEVMEGVWIAARNGPESTVVAGDPAAVERVLARYEAAGVRVRRIAVDYASHTPHVEAIQDELADVLGGITSSAPSVPWWSTVDSGWVTEPVDDDYWYRNLRQPVAMDTATGELDGSLFIECSAHPVLLPALDQERTVASLRTDDGGWERFLTALAEAWTQGADVDWTTLIEPAQHRVLDLPTYPFDHKRYWLQPAPAGGAGIGHPFLSSAAVLPGSDGVLLTGKLSLATHPWLADHAVQDTVLLPGTAFLELVVRAGDEVGCDTIDELVIETPLVLPVTGAVDLTVTVDQPDTTGHRPVSVHARPEGTDTWTRHVTGTLTTSATDTTPAPNSFPQWPPTGAQPASLDQFYEQLAAAGYTYGPAFQGLRAAWRAGDTIYAEVALPEDRAADVDRFGVHPALLDAALHAGRLDAGDELELPFSWTGVRLHATGATAVRVALTRGPAGVAVQVADPDGRPVVSVDALVLRPRSATPSGPNLLGLEWLPVAEAHYDGADSLPEGYTLITATHPDDPEDDPTNPHSTPTRTHTQTTRVLAALQHHLTTTNHTLIIHTTTDPPGAAVTGLTRTAQNEHPGRIHLIETHHPHTPLPLTQLTTLNQPHLRLTNNTLHTPHLTPLTPRTNPNPNPNPHHPTTPTPPLNPHHAILITGGSGTLAGILARHLNHPHTYLLSRTPPPPTTPGTHIPCDLTDPTQITHALNQIPQPLTGIFHTAATLDDTPLHTLTPQRLTTVLQPKADAAWHLHHHTQNQPLTHFVLYSSAAATLGSPGQANYAAANAFLDALATHRHTHNQPATTIAWGMWHTTTTLTGQLGDTERQRVRDGFRPLTEAEGNHFLDASLATDVPFVVAAIPAEPARRRVERRTVRTGEDSGRDLLAVVCGATAAVLGHADASEIGPATAFKDLGIDSLSGIRLRNSLAETTGVRLSATAVFDHPTPDALAARLAEELRGDEESPGAAAAAAAQRTVPTLAVAGDEPLAIVAMACRMPGGVDTPEDLWRLVESGGDAITEFPTDRGWDLAALYDPDPDAIGKVSVRHGGFLAGAADFDAEFFGISPREALAMDPQQRLILEVSWEAFERAGILPASVRGSDAGVFMGAFTQGYGAGVDLGGFGATGTPTSVLSGRLSYYFGLEGPSVTVDTACSSSLVALHQAARSLRSGECSLALVGGVTVMATTTGFVEFSRQRGLAPDGRAKAFADTADGTSFAEGAGVLIVERLSDATRLGHPVLAVVRGSAVNSDGASNGLSAPNGPAQRRVIERALDDAGLVPGDIDAVEAHGTGTRLGDPIEAQALEAAYGLDRVHPLLIGSLKSNLGHTQAAAGVAGVIKMVLAMRHGVLPRTLHVDEPSRHVDWGGGVRLLRRNEPWPVTGRVRRAGVSSFGISGANAHVVIEAGPPAAPATLPATEPVPEGVVWPVSARTPDGVRDVAGRLVALTAPAAAIGHSLATTRTAMRHRAVVPARDAEAFARGEEVPGVVRGTADVTDARAVFVFPGQGSQWDGMGAELLATEPVFARRLGECAEALAPYTGWDLLDVIARRPGAPALDRVDVVQPVSFAMMVALAELWRSRGVAPAAVVGHSQGEVAAACVAGVLTLDDAAKVVALRSRLVATELAGHGGMVSVPPADFDAAAWAGRLEVAAVNGPASIVVAGAADAVEELLAATPHARRIAVDYASHTAHVETIRDALLDALADLTPGAPEVPFFSTVDEAWLDRPADAAYWYDNVRRPVRFGAATARLAELGYRVFVEASPHPVLTTALADTLAGHPNTAVTGTLRRGDGGARRFTSSLAELWVRGVPVSWPSGESRRVPLPTYPFRRDRYWIDAEPAGTSGHPLLGSLVERADGEGAFATALFSVRRQPWLADHEVDGRIIVPGSALVELLAEAGARLGTPTIAELTIVAPVVVDEERDTEIQLTVGTEVSGRRPVRLHCRTGAGPWTVGATGALSADTSDPEPLEWPPADAEPVDLTGFYDTLPISYGPAFRAMTAMWAGQGRAYASVRLGEQLTDARYGLHPVLLDAAVHALGTLFADPERPRLAFSWSGVRIHARAATTLRVLLERADGDTIRILATDEHGAPVLDVDGLTVRAAEPGTEALFEVAWVPVPASPVPGWTYLADVPGGDVSEGDLIEGDVVEGGVGESDPPPVVVLPVEPGDPGTSPGVRARELGRDLLATVRTWLAEPRWAQSRLVVVTRTGDPAQEALGGLVRTAGTEHPGRVGLIEADEITPATVEAGLAVGDESHVRVTDGTVRAARLRRVTASTGASPLSGGTVLVTGGTGGLGRRLVDHLLTAHEAAEVVVASRGGRPDGAPEDDRVRYVAADVTDRDELAALVEGVAERLCAVVHMAGIVDDAVVATMRPQQWDAVLRVKADVAWQLHELTRGLELAAFVLYSSISATFGGAGQANYATGNAFLDALAHHRRDQGLPAVSLAWGLWDEADGMGGRLTATDLTRIARGGMIPMTAEQGLALFDAALHSDRAALVPVRLDLAAVAASDQVPPILRDLVPAARRAAAPTAARDMLELVRTSAALVLGHRDAHAIEPTRAFKEVGFDSLTGVELRNRLADATGLTLPATLVFDHPTAQALAAHLDELAGARTATRRRAPAPARRHDEPLAIVGMACRLPGGVASPEDLWRLLESGGDGITTFPGDRGWDVEALYDPDPEHPGTSTVRHGGFLSGAGDFDAGFFGISPREAVAMDPQQRVVMETSWEALEYAGIDPHTLRGSDTGVFMGGYFYGYGSGADRGGFGATSTQTSVLSGRLSYFYGLEGPAVTVDTACSSSLVALHQAGQSLRTGECSLALVGGVTVMASPSGFVDFSQQRGLAPDGRCKAFAEAADGTGFAEGSGVLVVERLSDAERHGHRVLAVVRGSAVNQDGASNGLSAPNGPSQERVIRQALANAGLQPSDVDAVEAHGTGTRLGDPIEATALLATYGQDRATPLLLGSLKSNIGHTQAAAGVAGIIKMVLAMHHDTLPSTLHVDTPSSHVDWTAGTVELLTDARPWPETSRPHRAAVSSFGVSGTNAHVILESHPRPTPAPDTGSSTHPVPLLISARTPRALSEHTTRVSAFLDAGGGDERAVASALLTRTAFTHRAALIGTDLITGTAVPDRRLVWLFSGQGSQRPGMGDELAAAYDVFARTRRDVLDALQVPAGLDIHDTGYAQPAVFALQVALSAQLDAWGVRPDALVGHSIGELAAAYVAGVWSLDDACALVSARARLMQALPPGGAMAAVIASERDALPLLREGVEIAAVNGPASIVLSGDEDAVLDVAARLGRFTRLRTSHAFHSARMEPMLDEFRDVAQRLTYHEPKLPMAAGADCATPEYWVRQVRDTVRFGEQVAAYDGAALLEIGPDRNLARLVDGIPVLHGDDEARSAMTALARLHTGGVAVDWPEVIGAAPTHLPNLPTYPFERTRYWLGSRAAGDAAQAGQLPVAHPVLTAAVMVPGTGDLVLTGRVEATDPLAHSVHGIPVLSAAVLLDLAITAGGEAGCDAVETFTVDTPVTLPQSGGLALSVTVAAPREDGRRAVTVHARHGTGEWTEHATGILARAARAASAVPEMPSTWPPATARPFDVGDLADRLARAGHTDGPALPRPRAAWADDDAVHAEVTLADEQHADVERYGLHPALLGAALALTREGTDLPYAFDDVRVHATGATTVRVAVTATGVHLADETGSPVATVGAVRRRPLTVEGAVPGLLRPGLAEIPELPPTTATTGGLDDPAVPDVVILPAHGTGGAPLAETRDLGADVLAALRRFLTDDRYADAVLAVHTGPGLAPAAAAGLVRTAQAEHPGRIVVVDAEPDTAAPLLAAAAGLGEPHVVLREGRAYARRLTPAVPSGDAPALDPDGTVLITGGSGTLAGIVARHLVGHYGVRRLLMLSRGGTASDVPGAEVTALACDVADRDELASALAGIDPAHPLTAVVHTAAVIDDGVLTALTPERLDTVLRPKADGAWHLHELTKDQDLAAFVLYSSAAGVLGSPGQGNYAAANAFLDELAEQRRATGLPALSVAWGLWEPESGLTAGAGDRMRRDGVTALSTERGLALLDAALRSPDAALVAADPAGLGSSALFRAPHRGPRRRAAGASALADRIAGLTAADAEKAALAVVRECAAAVLGHEGPARIEATATFKELGVDSLTAVRLRNAFTEATGVRLPATAVFDFPTPQAVAAKLTAALTGRAPARTRATTAVGGHDEPLAIVGMACRLPGGVASPEDLWRLLESGGDGITAFPADRGWDVEALYDPDPEHPGTSTVRHGGFLSGAGDFDAGFFGISPREAIAMDPQQRVVLETSWEALEQAGIVPGTLRGSDTGVFMGAFSDGYGLGTDLGGFGATGTQTSVLSGRLSYFYGLEGPAVTVDTACSSSLVALHQAGQSLRTGECSLALVGGVTVMASPGGFVEFSQQRGLAPDGRCKAFAEAADGTAFAEGSGVLVVERLSDAERRGHRILAVVRGSAVNQDGASNGLSAPNGPSQERVIRQALANAGLRPSDVDAVEAHGTGTRLGDPIEATALLATYGQDRATPLLLGSLKSNIGHTQAAAGVAGIIKMVLAMRHGSLPRTLYVDTPSSHVDWTAGGVELLTDARPWPATTGPRRAAVSSFGVSGTNAHVILEAHAAPEPPALDSPVVEPSASLFATELTPLPVSARTSEAVDGQVQRLREHLATHPGDDPRAVAAALLATRTDFPHRAVLLGDGVVTGTALTAPRTVFVFPGQGSQWLGMGRKLMAESPVFAARMRQCADALAEHTGRDLIAMLDDPAVKSRVDVVHPVCWAVMVSLAAVWEAAGVRPDAVIGHSQGEIAAACVAGAISLEDGARLVALRSALLVRELAGRGAMGSIAFAAADVEAAAARIDGVWVAGRNGTATTIVSGRPDAVETLIADYETRGVWVTRLVVDCPTHTPFVDPLYDELQRIVAATTSRAPEIPWFSTADERWIDAPLDDEYWFRNMRNPVGFAAAVAAAREPGDTVFIEVSAHPVLLPAINGTTVGTLRRGGGADRLLDSLAKAHTVGVAVDWPTVVAATGAAHDTARTADGAATGTAHDLPTYAFHHERYWIEPSAGTDASGLGLDAVDHPLLAASVALPDSDEALLTGRLSLATHPWLAGHTVDGEVLLPGPVFVELAGRGADEAGCDLLDELVIETPLALPATGAVQVRVTVAAADDAGRRAVRIHAREDGGSTWTRHASGYAAIATTESATAEGPWPPARAERIDIAEFYRRLDAGGYEFGPEFRGMSAAWSHGDTVYAEVAIDGALARDAARYTLHPALLVTALQAGSLSAGSENAGVRLPFAFTGVRVHSSGAAKARVTFVPGDGGARVHIADELGQLVAEIGSFVTRPLAEADRGGDVRLYRRTWTGVRAPAAPGTTAVRYADLGDGARSDATLPDVASPDATSPDVVLMRASDPAEVRAALDDPRTADATLVVSAEAGPVAGAVAALLDAVEPGRLVLVQTGDTVTPRRAAALARLDEPHLRLTGGRLEAPRLTPALTTTTPVPYGDVVLLDGGSEGLARRLSEHGAEVIHHEPGKLPQTPVTAVVHAHGAAESAWELHRLTRDLPLTAFVLVVPPGEAAGPWEALAELRRAEGLPAVAFTAAEDRQTELLDAACATGEAVVVATTPPRPGDPSPLWRPVRRPARRSAADGGSLLERLPDLSRKEQEQVLLDVVRDTAATLLGHADARAVTATAAFKDLGVDSLTALGLRDRLAEALGIPLPATLVFDHPAAGTLSRHLLTLLAPADGNGTPADGEPPARIPASAPATDSEVASPDDELIDDMDADALIAHVLKG</sequence>
<feature type="region of interest" description="Disordered" evidence="10">
    <location>
        <begin position="7542"/>
        <end position="7571"/>
    </location>
</feature>
<evidence type="ECO:0000256" key="8">
    <source>
        <dbReference type="ARBA" id="ARBA00023315"/>
    </source>
</evidence>
<dbReference type="Gene3D" id="3.10.129.110">
    <property type="entry name" value="Polyketide synthase dehydratase"/>
    <property type="match status" value="4"/>
</dbReference>
<dbReference type="CDD" id="cd05195">
    <property type="entry name" value="enoyl_red"/>
    <property type="match status" value="1"/>
</dbReference>
<comment type="pathway">
    <text evidence="1">Antibiotic biosynthesis.</text>
</comment>
<evidence type="ECO:0000256" key="7">
    <source>
        <dbReference type="ARBA" id="ARBA00023268"/>
    </source>
</evidence>
<feature type="domain" description="PKS/mFAS DH" evidence="13">
    <location>
        <begin position="6879"/>
        <end position="7150"/>
    </location>
</feature>
<dbReference type="PROSITE" id="PS00606">
    <property type="entry name" value="KS3_1"/>
    <property type="match status" value="4"/>
</dbReference>
<keyword evidence="3" id="KW-0597">Phosphoprotein</keyword>
<dbReference type="InterPro" id="IPR013968">
    <property type="entry name" value="PKS_KR"/>
</dbReference>
<feature type="domain" description="Carrier" evidence="11">
    <location>
        <begin position="1083"/>
        <end position="1158"/>
    </location>
</feature>
<dbReference type="SMART" id="SM00823">
    <property type="entry name" value="PKS_PP"/>
    <property type="match status" value="5"/>
</dbReference>
<dbReference type="InterPro" id="IPR025110">
    <property type="entry name" value="AMP-bd_C"/>
</dbReference>
<keyword evidence="7" id="KW-0511">Multifunctional enzyme</keyword>
<dbReference type="SUPFAM" id="SSF56801">
    <property type="entry name" value="Acetyl-CoA synthetase-like"/>
    <property type="match status" value="1"/>
</dbReference>
<dbReference type="InterPro" id="IPR014043">
    <property type="entry name" value="Acyl_transferase_dom"/>
</dbReference>
<dbReference type="InterPro" id="IPR049552">
    <property type="entry name" value="PKS_DH_N"/>
</dbReference>
<keyword evidence="2" id="KW-0596">Phosphopantetheine</keyword>
<dbReference type="InterPro" id="IPR049551">
    <property type="entry name" value="PKS_DH_C"/>
</dbReference>
<dbReference type="SUPFAM" id="SSF53901">
    <property type="entry name" value="Thiolase-like"/>
    <property type="match status" value="4"/>
</dbReference>
<feature type="domain" description="Carrier" evidence="11">
    <location>
        <begin position="2678"/>
        <end position="2753"/>
    </location>
</feature>
<keyword evidence="6" id="KW-0045">Antibiotic biosynthesis</keyword>
<dbReference type="Gene3D" id="3.40.47.10">
    <property type="match status" value="4"/>
</dbReference>
<dbReference type="SUPFAM" id="SSF52151">
    <property type="entry name" value="FabD/lysophospholipase-like"/>
    <property type="match status" value="4"/>
</dbReference>
<dbReference type="InterPro" id="IPR036291">
    <property type="entry name" value="NAD(P)-bd_dom_sf"/>
</dbReference>
<dbReference type="CDD" id="cd08956">
    <property type="entry name" value="KR_3_FAS_SDR_x"/>
    <property type="match status" value="2"/>
</dbReference>
<feature type="domain" description="PKS/mFAS DH" evidence="13">
    <location>
        <begin position="5241"/>
        <end position="5535"/>
    </location>
</feature>
<dbReference type="Pfam" id="PF00550">
    <property type="entry name" value="PP-binding"/>
    <property type="match status" value="5"/>
</dbReference>
<evidence type="ECO:0000256" key="3">
    <source>
        <dbReference type="ARBA" id="ARBA00022553"/>
    </source>
</evidence>
<dbReference type="GO" id="GO:0033068">
    <property type="term" value="P:macrolide biosynthetic process"/>
    <property type="evidence" value="ECO:0007669"/>
    <property type="project" value="UniProtKB-ARBA"/>
</dbReference>
<dbReference type="Pfam" id="PF08240">
    <property type="entry name" value="ADH_N"/>
    <property type="match status" value="1"/>
</dbReference>
<dbReference type="Pfam" id="PF08659">
    <property type="entry name" value="KR"/>
    <property type="match status" value="3"/>
</dbReference>
<dbReference type="Pfam" id="PF00109">
    <property type="entry name" value="ketoacyl-synt"/>
    <property type="match status" value="4"/>
</dbReference>
<dbReference type="SMART" id="SM00826">
    <property type="entry name" value="PKS_DH"/>
    <property type="match status" value="4"/>
</dbReference>
<evidence type="ECO:0000256" key="2">
    <source>
        <dbReference type="ARBA" id="ARBA00022450"/>
    </source>
</evidence>
<feature type="compositionally biased region" description="Pro residues" evidence="10">
    <location>
        <begin position="2428"/>
        <end position="2446"/>
    </location>
</feature>
<evidence type="ECO:0000259" key="13">
    <source>
        <dbReference type="PROSITE" id="PS52019"/>
    </source>
</evidence>
<dbReference type="InterPro" id="IPR020845">
    <property type="entry name" value="AMP-binding_CS"/>
</dbReference>
<dbReference type="PANTHER" id="PTHR43775">
    <property type="entry name" value="FATTY ACID SYNTHASE"/>
    <property type="match status" value="1"/>
</dbReference>
<dbReference type="SMART" id="SM00825">
    <property type="entry name" value="PKS_KS"/>
    <property type="match status" value="4"/>
</dbReference>
<feature type="domain" description="Carrier" evidence="11">
    <location>
        <begin position="5908"/>
        <end position="5983"/>
    </location>
</feature>
<feature type="region of interest" description="N-terminal hotdog fold" evidence="9">
    <location>
        <begin position="5241"/>
        <end position="5359"/>
    </location>
</feature>
<gene>
    <name evidence="14" type="primary">fkbB</name>
    <name evidence="14" type="ORF">Tcs_SK_031</name>
</gene>
<dbReference type="SUPFAM" id="SSF51735">
    <property type="entry name" value="NAD(P)-binding Rossmann-fold domains"/>
    <property type="match status" value="8"/>
</dbReference>
<dbReference type="Gene3D" id="3.40.50.720">
    <property type="entry name" value="NAD(P)-binding Rossmann-like Domain"/>
    <property type="match status" value="3"/>
</dbReference>
<dbReference type="PROSITE" id="PS52004">
    <property type="entry name" value="KS3_2"/>
    <property type="match status" value="4"/>
</dbReference>
<dbReference type="InterPro" id="IPR009081">
    <property type="entry name" value="PP-bd_ACP"/>
</dbReference>
<dbReference type="Pfam" id="PF00501">
    <property type="entry name" value="AMP-binding"/>
    <property type="match status" value="1"/>
</dbReference>
<dbReference type="Gene3D" id="1.10.287.1960">
    <property type="match status" value="1"/>
</dbReference>
<dbReference type="Gene3D" id="3.40.50.12780">
    <property type="entry name" value="N-terminal domain of ligase-like"/>
    <property type="match status" value="1"/>
</dbReference>
<evidence type="ECO:0000259" key="12">
    <source>
        <dbReference type="PROSITE" id="PS52004"/>
    </source>
</evidence>
<organism evidence="14">
    <name type="scientific">Streptomyces kanamyceticus</name>
    <dbReference type="NCBI Taxonomy" id="1967"/>
    <lineage>
        <taxon>Bacteria</taxon>
        <taxon>Bacillati</taxon>
        <taxon>Actinomycetota</taxon>
        <taxon>Actinomycetes</taxon>
        <taxon>Kitasatosporales</taxon>
        <taxon>Streptomycetaceae</taxon>
        <taxon>Streptomyces</taxon>
    </lineage>
</organism>
<dbReference type="InterPro" id="IPR014030">
    <property type="entry name" value="Ketoacyl_synth_N"/>
</dbReference>
<dbReference type="SMART" id="SM00829">
    <property type="entry name" value="PKS_ER"/>
    <property type="match status" value="1"/>
</dbReference>
<dbReference type="Pfam" id="PF16197">
    <property type="entry name" value="KAsynt_C_assoc"/>
    <property type="match status" value="4"/>
</dbReference>
<dbReference type="InterPro" id="IPR014031">
    <property type="entry name" value="Ketoacyl_synth_C"/>
</dbReference>
<evidence type="ECO:0000256" key="5">
    <source>
        <dbReference type="ARBA" id="ARBA00022737"/>
    </source>
</evidence>
<dbReference type="InterPro" id="IPR057326">
    <property type="entry name" value="KR_dom"/>
</dbReference>
<dbReference type="InterPro" id="IPR020843">
    <property type="entry name" value="ER"/>
</dbReference>
<keyword evidence="4" id="KW-0808">Transferase</keyword>
<evidence type="ECO:0000259" key="11">
    <source>
        <dbReference type="PROSITE" id="PS50075"/>
    </source>
</evidence>
<dbReference type="FunFam" id="3.40.366.10:FF:000002">
    <property type="entry name" value="Probable polyketide synthase 2"/>
    <property type="match status" value="1"/>
</dbReference>
<dbReference type="SUPFAM" id="SSF50129">
    <property type="entry name" value="GroES-like"/>
    <property type="match status" value="1"/>
</dbReference>
<reference evidence="14" key="1">
    <citation type="journal article" date="2011" name="J. Am. Chem. Soc.">
        <title>Biosynthesis of the allylmalonyl-CoA extender unit for the FK506 polyketide synthase proceeds through a dedicated polyketide synthase and facilitates the mutasynthesis of analogues.</title>
        <authorList>
            <person name="Mo S."/>
            <person name="Kim D.H."/>
            <person name="Lee J.H."/>
            <person name="Park J.W."/>
            <person name="Basnet D.B."/>
            <person name="Ban Y.H."/>
            <person name="Yoo Y.J."/>
            <person name="Chen S.W."/>
            <person name="Park S.R."/>
            <person name="Choi E.A."/>
            <person name="Kim E."/>
            <person name="Jin Y.Y."/>
            <person name="Lee S.K."/>
            <person name="Park J.Y."/>
            <person name="Liu Y."/>
            <person name="Lee M.O."/>
            <person name="Lee K.S."/>
            <person name="Kim S.J."/>
            <person name="Kim D."/>
            <person name="Park B.C."/>
            <person name="Lee S.G."/>
            <person name="Kwon H.J."/>
            <person name="Suh J.W."/>
            <person name="Moore B.S."/>
            <person name="Lim S.K."/>
            <person name="Yoon Y.J."/>
        </authorList>
    </citation>
    <scope>NUCLEOTIDE SEQUENCE</scope>
    <source>
        <strain evidence="14">KCTC 9225</strain>
    </source>
</reference>
<dbReference type="Pfam" id="PF00698">
    <property type="entry name" value="Acyl_transf_1"/>
    <property type="match status" value="4"/>
</dbReference>
<dbReference type="SUPFAM" id="SSF47336">
    <property type="entry name" value="ACP-like"/>
    <property type="match status" value="5"/>
</dbReference>
<feature type="domain" description="Carrier" evidence="11">
    <location>
        <begin position="4323"/>
        <end position="4398"/>
    </location>
</feature>
<accession>E9KTB5</accession>
<feature type="active site" description="Proton acceptor; for dehydratase activity" evidence="9">
    <location>
        <position position="3669"/>
    </location>
</feature>
<feature type="domain" description="PKS/mFAS DH" evidence="13">
    <location>
        <begin position="3637"/>
        <end position="3899"/>
    </location>
</feature>
<dbReference type="InterPro" id="IPR016035">
    <property type="entry name" value="Acyl_Trfase/lysoPLipase"/>
</dbReference>
<proteinExistence type="predicted"/>
<keyword evidence="8" id="KW-0012">Acyltransferase</keyword>
<dbReference type="PROSITE" id="PS50075">
    <property type="entry name" value="CARRIER"/>
    <property type="match status" value="5"/>
</dbReference>
<dbReference type="GO" id="GO:0004312">
    <property type="term" value="F:fatty acid synthase activity"/>
    <property type="evidence" value="ECO:0007669"/>
    <property type="project" value="TreeGrafter"/>
</dbReference>
<evidence type="ECO:0000313" key="14">
    <source>
        <dbReference type="EMBL" id="ADU56247.1"/>
    </source>
</evidence>
<dbReference type="FunFam" id="3.40.47.10:FF:000019">
    <property type="entry name" value="Polyketide synthase type I"/>
    <property type="match status" value="4"/>
</dbReference>
<evidence type="ECO:0000256" key="4">
    <source>
        <dbReference type="ARBA" id="ARBA00022679"/>
    </source>
</evidence>
<feature type="domain" description="Carrier" evidence="11">
    <location>
        <begin position="7464"/>
        <end position="7539"/>
    </location>
</feature>
<dbReference type="InterPro" id="IPR036736">
    <property type="entry name" value="ACP-like_sf"/>
</dbReference>
<dbReference type="SMART" id="SM00822">
    <property type="entry name" value="PKS_KR"/>
    <property type="match status" value="3"/>
</dbReference>
<feature type="region of interest" description="N-terminal hotdog fold" evidence="9">
    <location>
        <begin position="3637"/>
        <end position="3757"/>
    </location>
</feature>
<dbReference type="Gene3D" id="1.10.1200.10">
    <property type="entry name" value="ACP-like"/>
    <property type="match status" value="5"/>
</dbReference>
<feature type="region of interest" description="Disordered" evidence="10">
    <location>
        <begin position="2413"/>
        <end position="2450"/>
    </location>
</feature>
<dbReference type="InterPro" id="IPR000873">
    <property type="entry name" value="AMP-dep_synth/lig_dom"/>
</dbReference>
<dbReference type="InterPro" id="IPR018201">
    <property type="entry name" value="Ketoacyl_synth_AS"/>
</dbReference>
<dbReference type="InterPro" id="IPR020841">
    <property type="entry name" value="PKS_Beta-ketoAc_synthase_dom"/>
</dbReference>
<feature type="region of interest" description="Disordered" evidence="10">
    <location>
        <begin position="2313"/>
        <end position="2335"/>
    </location>
</feature>
<dbReference type="InterPro" id="IPR016039">
    <property type="entry name" value="Thiolase-like"/>
</dbReference>
<feature type="domain" description="Ketosynthase family 3 (KS3)" evidence="12">
    <location>
        <begin position="6001"/>
        <end position="6420"/>
    </location>
</feature>
<dbReference type="FunFam" id="1.10.1200.10:FF:000007">
    <property type="entry name" value="Probable polyketide synthase pks17"/>
    <property type="match status" value="1"/>
</dbReference>
<dbReference type="Gene3D" id="3.30.300.30">
    <property type="match status" value="1"/>
</dbReference>
<evidence type="ECO:0000256" key="10">
    <source>
        <dbReference type="SAM" id="MobiDB-lite"/>
    </source>
</evidence>
<dbReference type="Gene3D" id="3.30.70.250">
    <property type="entry name" value="Malonyl-CoA ACP transacylase, ACP-binding"/>
    <property type="match status" value="1"/>
</dbReference>
<dbReference type="InterPro" id="IPR045851">
    <property type="entry name" value="AMP-bd_C_sf"/>
</dbReference>
<dbReference type="PANTHER" id="PTHR43775:SF51">
    <property type="entry name" value="INACTIVE PHENOLPHTHIOCEROL SYNTHESIS POLYKETIDE SYNTHASE TYPE I PKS1-RELATED"/>
    <property type="match status" value="1"/>
</dbReference>
<dbReference type="Pfam" id="PF02801">
    <property type="entry name" value="Ketoacyl-synt_C"/>
    <property type="match status" value="4"/>
</dbReference>
<feature type="domain" description="PKS/mFAS DH" evidence="13">
    <location>
        <begin position="2011"/>
        <end position="2302"/>
    </location>
</feature>
<dbReference type="SMART" id="SM01294">
    <property type="entry name" value="PKS_PP_betabranch"/>
    <property type="match status" value="4"/>
</dbReference>
<dbReference type="InterPro" id="IPR013154">
    <property type="entry name" value="ADH-like_N"/>
</dbReference>
<keyword evidence="5" id="KW-0677">Repeat</keyword>
<feature type="domain" description="Ketosynthase family 3 (KS3)" evidence="12">
    <location>
        <begin position="4416"/>
        <end position="4835"/>
    </location>
</feature>
<feature type="active site" description="Proton acceptor; for dehydratase activity" evidence="9">
    <location>
        <position position="2043"/>
    </location>
</feature>
<dbReference type="InterPro" id="IPR011032">
    <property type="entry name" value="GroES-like_sf"/>
</dbReference>
<feature type="compositionally biased region" description="Low complexity" evidence="10">
    <location>
        <begin position="2413"/>
        <end position="2427"/>
    </location>
</feature>
<feature type="domain" description="Ketosynthase family 3 (KS3)" evidence="12">
    <location>
        <begin position="1170"/>
        <end position="1589"/>
    </location>
</feature>
<feature type="region of interest" description="C-terminal hotdog fold" evidence="9">
    <location>
        <begin position="3767"/>
        <end position="3899"/>
    </location>
</feature>
<dbReference type="SMART" id="SM00827">
    <property type="entry name" value="PKS_AT"/>
    <property type="match status" value="4"/>
</dbReference>
<dbReference type="Pfam" id="PF21089">
    <property type="entry name" value="PKS_DH_N"/>
    <property type="match status" value="4"/>
</dbReference>
<dbReference type="Pfam" id="PF13193">
    <property type="entry name" value="AMP-binding_C"/>
    <property type="match status" value="1"/>
</dbReference>
<dbReference type="Gene3D" id="3.90.180.10">
    <property type="entry name" value="Medium-chain alcohol dehydrogenases, catalytic domain"/>
    <property type="match status" value="1"/>
</dbReference>
<dbReference type="InterPro" id="IPR006162">
    <property type="entry name" value="Ppantetheine_attach_site"/>
</dbReference>
<dbReference type="PROSITE" id="PS00455">
    <property type="entry name" value="AMP_BINDING"/>
    <property type="match status" value="1"/>
</dbReference>
<dbReference type="InterPro" id="IPR042099">
    <property type="entry name" value="ANL_N_sf"/>
</dbReference>
<feature type="region of interest" description="N-terminal hotdog fold" evidence="9">
    <location>
        <begin position="2011"/>
        <end position="2133"/>
    </location>
</feature>
<dbReference type="InterPro" id="IPR001227">
    <property type="entry name" value="Ac_transferase_dom_sf"/>
</dbReference>
<feature type="region of interest" description="N-terminal hotdog fold" evidence="9">
    <location>
        <begin position="6879"/>
        <end position="7001"/>
    </location>
</feature>
<protein>
    <submittedName>
        <fullName evidence="14">Polyketide synthase</fullName>
    </submittedName>
</protein>
<dbReference type="InterPro" id="IPR050091">
    <property type="entry name" value="PKS_NRPS_Biosynth_Enz"/>
</dbReference>
<dbReference type="InterPro" id="IPR020806">
    <property type="entry name" value="PKS_PP-bd"/>
</dbReference>
<dbReference type="CDD" id="cd00833">
    <property type="entry name" value="PKS"/>
    <property type="match status" value="4"/>
</dbReference>
<feature type="region of interest" description="C-terminal hotdog fold" evidence="9">
    <location>
        <begin position="7013"/>
        <end position="7150"/>
    </location>
</feature>
<dbReference type="Pfam" id="PF14765">
    <property type="entry name" value="PS-DH"/>
    <property type="match status" value="4"/>
</dbReference>
<dbReference type="Gene3D" id="3.30.70.3290">
    <property type="match status" value="4"/>
</dbReference>
<dbReference type="PROSITE" id="PS52019">
    <property type="entry name" value="PKS_MFAS_DH"/>
    <property type="match status" value="4"/>
</dbReference>